<accession>E1RKA3</accession>
<dbReference type="GO" id="GO:0006298">
    <property type="term" value="P:mismatch repair"/>
    <property type="evidence" value="ECO:0007669"/>
    <property type="project" value="InterPro"/>
</dbReference>
<reference evidence="7 8" key="1">
    <citation type="journal article" date="2010" name="Stand. Genomic Sci.">
        <title>Complete genome sequence of Methanoplanus petrolearius type strain (SEBR 4847).</title>
        <authorList>
            <person name="Brambilla E."/>
            <person name="Djao O.D."/>
            <person name="Daligault H."/>
            <person name="Lapidus A."/>
            <person name="Lucas S."/>
            <person name="Hammon N."/>
            <person name="Nolan M."/>
            <person name="Tice H."/>
            <person name="Cheng J.F."/>
            <person name="Han C."/>
            <person name="Tapia R."/>
            <person name="Goodwin L."/>
            <person name="Pitluck S."/>
            <person name="Liolios K."/>
            <person name="Ivanova N."/>
            <person name="Mavromatis K."/>
            <person name="Mikhailova N."/>
            <person name="Pati A."/>
            <person name="Chen A."/>
            <person name="Palaniappan K."/>
            <person name="Land M."/>
            <person name="Hauser L."/>
            <person name="Chang Y.J."/>
            <person name="Jeffries C.D."/>
            <person name="Rohde M."/>
            <person name="Spring S."/>
            <person name="Sikorski J."/>
            <person name="Goker M."/>
            <person name="Woyke T."/>
            <person name="Bristow J."/>
            <person name="Eisen J.A."/>
            <person name="Markowitz V."/>
            <person name="Hugenholtz P."/>
            <person name="Kyrpides N.C."/>
            <person name="Klenk H.P."/>
        </authorList>
    </citation>
    <scope>NUCLEOTIDE SEQUENCE [LARGE SCALE GENOMIC DNA]</scope>
    <source>
        <strain evidence="8">DSM 11571 / OCM 486 / SEBR 4847</strain>
    </source>
</reference>
<dbReference type="Pfam" id="PF03852">
    <property type="entry name" value="Vsr"/>
    <property type="match status" value="1"/>
</dbReference>
<dbReference type="SUPFAM" id="SSF52980">
    <property type="entry name" value="Restriction endonuclease-like"/>
    <property type="match status" value="1"/>
</dbReference>
<dbReference type="REBASE" id="27868">
    <property type="entry name" value="V.Mpe11571ORF2163P"/>
</dbReference>
<dbReference type="NCBIfam" id="TIGR00632">
    <property type="entry name" value="vsr"/>
    <property type="match status" value="1"/>
</dbReference>
<dbReference type="KEGG" id="mpi:Mpet_2168"/>
<dbReference type="CDD" id="cd00221">
    <property type="entry name" value="Vsr"/>
    <property type="match status" value="1"/>
</dbReference>
<evidence type="ECO:0000256" key="5">
    <source>
        <dbReference type="ARBA" id="ARBA00023204"/>
    </source>
</evidence>
<organism evidence="7 8">
    <name type="scientific">Methanolacinia petrolearia (strain DSM 11571 / OCM 486 / SEBR 4847)</name>
    <name type="common">Methanoplanus petrolearius</name>
    <dbReference type="NCBI Taxonomy" id="679926"/>
    <lineage>
        <taxon>Archaea</taxon>
        <taxon>Methanobacteriati</taxon>
        <taxon>Methanobacteriota</taxon>
        <taxon>Stenosarchaea group</taxon>
        <taxon>Methanomicrobia</taxon>
        <taxon>Methanomicrobiales</taxon>
        <taxon>Methanomicrobiaceae</taxon>
        <taxon>Methanolacinia</taxon>
    </lineage>
</organism>
<keyword evidence="4" id="KW-0378">Hydrolase</keyword>
<keyword evidence="3" id="KW-0227">DNA damage</keyword>
<dbReference type="STRING" id="679926.Mpet_2168"/>
<dbReference type="Gene3D" id="3.40.960.10">
    <property type="entry name" value="VSR Endonuclease"/>
    <property type="match status" value="1"/>
</dbReference>
<proteinExistence type="predicted"/>
<sequence length="138" mass="16209">MTDVLTPEQRKKNMSAIKGKNTKPEMKIRKMLWAEGVRGYRIHYDLPGKPDIVFPKKKIAIFIDGCYWHKCPECFIEPKTNTEFWMNKINGNVERDKKITKELEDSGWTVLRFWEHEVRREAEGVVLKIISILKSNGS</sequence>
<evidence type="ECO:0000256" key="3">
    <source>
        <dbReference type="ARBA" id="ARBA00022763"/>
    </source>
</evidence>
<dbReference type="EMBL" id="CP002117">
    <property type="protein sequence ID" value="ADN36916.1"/>
    <property type="molecule type" value="Genomic_DNA"/>
</dbReference>
<dbReference type="Pfam" id="PF04480">
    <property type="entry name" value="DUF559"/>
    <property type="match status" value="1"/>
</dbReference>
<dbReference type="AlphaFoldDB" id="E1RKA3"/>
<protein>
    <submittedName>
        <fullName evidence="7">DNA mismatch endonuclease Vsr</fullName>
    </submittedName>
</protein>
<keyword evidence="5" id="KW-0234">DNA repair</keyword>
<evidence type="ECO:0000313" key="7">
    <source>
        <dbReference type="EMBL" id="ADN36916.1"/>
    </source>
</evidence>
<keyword evidence="8" id="KW-1185">Reference proteome</keyword>
<keyword evidence="2 7" id="KW-0255">Endonuclease</keyword>
<dbReference type="PIRSF" id="PIRSF018267">
    <property type="entry name" value="VSR_endonuc"/>
    <property type="match status" value="1"/>
</dbReference>
<evidence type="ECO:0000256" key="4">
    <source>
        <dbReference type="ARBA" id="ARBA00022801"/>
    </source>
</evidence>
<dbReference type="InterPro" id="IPR011335">
    <property type="entry name" value="Restrct_endonuc-II-like"/>
</dbReference>
<dbReference type="GO" id="GO:0004519">
    <property type="term" value="F:endonuclease activity"/>
    <property type="evidence" value="ECO:0007669"/>
    <property type="project" value="UniProtKB-KW"/>
</dbReference>
<keyword evidence="1" id="KW-0540">Nuclease</keyword>
<dbReference type="OrthoDB" id="4874at2157"/>
<dbReference type="InterPro" id="IPR007569">
    <property type="entry name" value="DUF559"/>
</dbReference>
<dbReference type="RefSeq" id="WP_013330093.1">
    <property type="nucleotide sequence ID" value="NC_014507.1"/>
</dbReference>
<dbReference type="GO" id="GO:0016787">
    <property type="term" value="F:hydrolase activity"/>
    <property type="evidence" value="ECO:0007669"/>
    <property type="project" value="UniProtKB-KW"/>
</dbReference>
<dbReference type="HOGENOM" id="CLU_111913_3_0_2"/>
<feature type="domain" description="DUF559" evidence="6">
    <location>
        <begin position="91"/>
        <end position="133"/>
    </location>
</feature>
<evidence type="ECO:0000256" key="1">
    <source>
        <dbReference type="ARBA" id="ARBA00022722"/>
    </source>
</evidence>
<gene>
    <name evidence="7" type="ordered locus">Mpet_2168</name>
</gene>
<evidence type="ECO:0000256" key="2">
    <source>
        <dbReference type="ARBA" id="ARBA00022759"/>
    </source>
</evidence>
<dbReference type="eggNOG" id="arCOG06555">
    <property type="taxonomic scope" value="Archaea"/>
</dbReference>
<name>E1RKA3_METP4</name>
<dbReference type="Proteomes" id="UP000006565">
    <property type="component" value="Chromosome"/>
</dbReference>
<evidence type="ECO:0000313" key="8">
    <source>
        <dbReference type="Proteomes" id="UP000006565"/>
    </source>
</evidence>
<dbReference type="GeneID" id="9744651"/>
<evidence type="ECO:0000259" key="6">
    <source>
        <dbReference type="Pfam" id="PF04480"/>
    </source>
</evidence>
<dbReference type="InterPro" id="IPR004603">
    <property type="entry name" value="DNA_mismatch_endonuc_vsr"/>
</dbReference>